<accession>A0ACB9NJV8</accession>
<protein>
    <submittedName>
        <fullName evidence="1">Uncharacterized protein</fullName>
    </submittedName>
</protein>
<dbReference type="Proteomes" id="UP000828941">
    <property type="component" value="Chromosome 6"/>
</dbReference>
<sequence>MSNHFILLLLSALSLSFFHVSVAVATRGRGKEILQRPGIESNPFTPRASLNRYWNIHVSNKLPIPHFFLSKASPLSPHDYAFLTKLVARKSLSSTSNWSLESFCSLANLHCFFDSSTSYPNALVNRTNGDANFALYTDKHFTNYGSSRIGSVDSFKNYSEGINTPNDSFKKYSQASIRHGEQFANYAENGNVADTNFTSYASRAKQGSGNFNNYDKTVNVPNLQFASYDSSANSHDLSFSSYGNDTNSGTQSFVSYSKNVNVGHTEFSNYADSSNILQSDFTGYGESGHGANDSFKAYSFSGNNPHANFKNYGTGANSGTDTFMSYRNRANVGEDNFQTYARNSKSGSASFANYGQSFNVGNDTFKDYGKGSAGGTTIGFKSYGLGRTFKDYNKQVVSFSEYNNFSGQNRDGQGKIANRWVEPGKFFRESILKAGNVMAMPDIRDKMPSRSFLPGTISSKLPFSSSQLSQIKEMFRARENSATEHVIANALAECERAPSRGETKRCVGSAEEMIQFAVSVLGPNVVVRTIENAKGSSKSVMIGRVKTINGGKVTKSVSCHQSLYPYLLYYCHSVPKVRVYEADILDVDTKRKINHGVAICHLDTSAWGPEHGAFIALGSTPGKIEVCHWIFENDMTWTSAE</sequence>
<proteinExistence type="predicted"/>
<keyword evidence="2" id="KW-1185">Reference proteome</keyword>
<comment type="caution">
    <text evidence="1">The sequence shown here is derived from an EMBL/GenBank/DDBJ whole genome shotgun (WGS) entry which is preliminary data.</text>
</comment>
<evidence type="ECO:0000313" key="1">
    <source>
        <dbReference type="EMBL" id="KAI4336129.1"/>
    </source>
</evidence>
<reference evidence="1 2" key="1">
    <citation type="journal article" date="2022" name="DNA Res.">
        <title>Chromosomal-level genome assembly of the orchid tree Bauhinia variegata (Leguminosae; Cercidoideae) supports the allotetraploid origin hypothesis of Bauhinia.</title>
        <authorList>
            <person name="Zhong Y."/>
            <person name="Chen Y."/>
            <person name="Zheng D."/>
            <person name="Pang J."/>
            <person name="Liu Y."/>
            <person name="Luo S."/>
            <person name="Meng S."/>
            <person name="Qian L."/>
            <person name="Wei D."/>
            <person name="Dai S."/>
            <person name="Zhou R."/>
        </authorList>
    </citation>
    <scope>NUCLEOTIDE SEQUENCE [LARGE SCALE GENOMIC DNA]</scope>
    <source>
        <strain evidence="1">BV-YZ2020</strain>
    </source>
</reference>
<name>A0ACB9NJV8_BAUVA</name>
<organism evidence="1 2">
    <name type="scientific">Bauhinia variegata</name>
    <name type="common">Purple orchid tree</name>
    <name type="synonym">Phanera variegata</name>
    <dbReference type="NCBI Taxonomy" id="167791"/>
    <lineage>
        <taxon>Eukaryota</taxon>
        <taxon>Viridiplantae</taxon>
        <taxon>Streptophyta</taxon>
        <taxon>Embryophyta</taxon>
        <taxon>Tracheophyta</taxon>
        <taxon>Spermatophyta</taxon>
        <taxon>Magnoliopsida</taxon>
        <taxon>eudicotyledons</taxon>
        <taxon>Gunneridae</taxon>
        <taxon>Pentapetalae</taxon>
        <taxon>rosids</taxon>
        <taxon>fabids</taxon>
        <taxon>Fabales</taxon>
        <taxon>Fabaceae</taxon>
        <taxon>Cercidoideae</taxon>
        <taxon>Cercideae</taxon>
        <taxon>Bauhiniinae</taxon>
        <taxon>Bauhinia</taxon>
    </lineage>
</organism>
<gene>
    <name evidence="1" type="ORF">L6164_014697</name>
</gene>
<evidence type="ECO:0000313" key="2">
    <source>
        <dbReference type="Proteomes" id="UP000828941"/>
    </source>
</evidence>
<dbReference type="EMBL" id="CM039431">
    <property type="protein sequence ID" value="KAI4336129.1"/>
    <property type="molecule type" value="Genomic_DNA"/>
</dbReference>